<proteinExistence type="predicted"/>
<evidence type="ECO:0000313" key="1">
    <source>
        <dbReference type="EMBL" id="XBX79472.1"/>
    </source>
</evidence>
<sequence length="110" mass="11944">MDLVALYLDGEGISSTAKRTPARLSDSLIDDVAIAPDLSIPGVHLDVTSRLSPYRLSEDLESAQRAAAINRTPVAGFVQWRGDKEIENSYVVLDLQSFARLARGDHLAPP</sequence>
<accession>A0AAU7W119</accession>
<gene>
    <name evidence="1" type="ORF">ABS642_05160</name>
</gene>
<dbReference type="RefSeq" id="WP_350352499.1">
    <property type="nucleotide sequence ID" value="NZ_CP158357.1"/>
</dbReference>
<dbReference type="AlphaFoldDB" id="A0AAU7W119"/>
<name>A0AAU7W119_9MICO</name>
<dbReference type="EMBL" id="CP158357">
    <property type="protein sequence ID" value="XBX79472.1"/>
    <property type="molecule type" value="Genomic_DNA"/>
</dbReference>
<protein>
    <submittedName>
        <fullName evidence="1">Uncharacterized protein</fullName>
    </submittedName>
</protein>
<reference evidence="1" key="1">
    <citation type="submission" date="2024-06" db="EMBL/GenBank/DDBJ databases">
        <title>Draft genome sequence of Microbacterium sp. strain A8/3-1, isolated from Oxytropis tragacanthoides Fisch. ex DC. Root nodules in the Altai region of Russia.</title>
        <authorList>
            <person name="Sazanova A."/>
            <person name="Guro P."/>
            <person name="Kuznetsova I."/>
            <person name="Belimov A."/>
            <person name="Safronova V."/>
        </authorList>
    </citation>
    <scope>NUCLEOTIDE SEQUENCE</scope>
    <source>
        <strain evidence="1">A8/3-1</strain>
    </source>
</reference>
<organism evidence="1">
    <name type="scientific">Microbacterium sp. A8/3-1</name>
    <dbReference type="NCBI Taxonomy" id="3160749"/>
    <lineage>
        <taxon>Bacteria</taxon>
        <taxon>Bacillati</taxon>
        <taxon>Actinomycetota</taxon>
        <taxon>Actinomycetes</taxon>
        <taxon>Micrococcales</taxon>
        <taxon>Microbacteriaceae</taxon>
        <taxon>Microbacterium</taxon>
    </lineage>
</organism>